<evidence type="ECO:0000259" key="8">
    <source>
        <dbReference type="PROSITE" id="PS51383"/>
    </source>
</evidence>
<comment type="caution">
    <text evidence="6">Lacks conserved residue(s) required for the propagation of feature annotation.</text>
</comment>
<feature type="compositionally biased region" description="Polar residues" evidence="7">
    <location>
        <begin position="1"/>
        <end position="15"/>
    </location>
</feature>
<evidence type="ECO:0000313" key="9">
    <source>
        <dbReference type="EMBL" id="NUU14108.1"/>
    </source>
</evidence>
<comment type="caution">
    <text evidence="9">The sequence shown here is derived from an EMBL/GenBank/DDBJ whole genome shotgun (WGS) entry which is preliminary data.</text>
</comment>
<dbReference type="Pfam" id="PF01256">
    <property type="entry name" value="Carb_kinase"/>
    <property type="match status" value="1"/>
</dbReference>
<dbReference type="CDD" id="cd01171">
    <property type="entry name" value="YXKO-related"/>
    <property type="match status" value="1"/>
</dbReference>
<reference evidence="9 10" key="1">
    <citation type="submission" date="2020-05" db="EMBL/GenBank/DDBJ databases">
        <title>Genome Sequencing of Type Strains.</title>
        <authorList>
            <person name="Lemaire J.F."/>
            <person name="Inderbitzin P."/>
            <person name="Gregorio O.A."/>
            <person name="Collins S.B."/>
            <person name="Wespe N."/>
            <person name="Knight-Connoni V."/>
        </authorList>
    </citation>
    <scope>NUCLEOTIDE SEQUENCE [LARGE SCALE GENOMIC DNA]</scope>
    <source>
        <strain evidence="9 10">ATCC 19096</strain>
    </source>
</reference>
<feature type="binding site" evidence="6">
    <location>
        <position position="240"/>
    </location>
    <ligand>
        <name>AMP</name>
        <dbReference type="ChEBI" id="CHEBI:456215"/>
    </ligand>
</feature>
<keyword evidence="4 6" id="KW-0520">NAD</keyword>
<keyword evidence="5 6" id="KW-0456">Lyase</keyword>
<keyword evidence="1 6" id="KW-0547">Nucleotide-binding</keyword>
<comment type="subunit">
    <text evidence="6">Homotetramer.</text>
</comment>
<dbReference type="RefSeq" id="WP_175351589.1">
    <property type="nucleotide sequence ID" value="NZ_BAAAWQ010000001.1"/>
</dbReference>
<evidence type="ECO:0000256" key="1">
    <source>
        <dbReference type="ARBA" id="ARBA00022741"/>
    </source>
</evidence>
<evidence type="ECO:0000256" key="7">
    <source>
        <dbReference type="SAM" id="MobiDB-lite"/>
    </source>
</evidence>
<accession>A0ABX2MBE0</accession>
<proteinExistence type="inferred from homology"/>
<dbReference type="PROSITE" id="PS51383">
    <property type="entry name" value="YJEF_C_3"/>
    <property type="match status" value="1"/>
</dbReference>
<dbReference type="NCBIfam" id="TIGR00196">
    <property type="entry name" value="yjeF_cterm"/>
    <property type="match status" value="1"/>
</dbReference>
<comment type="cofactor">
    <cofactor evidence="6">
        <name>Mg(2+)</name>
        <dbReference type="ChEBI" id="CHEBI:18420"/>
    </cofactor>
</comment>
<evidence type="ECO:0000256" key="5">
    <source>
        <dbReference type="ARBA" id="ARBA00023239"/>
    </source>
</evidence>
<comment type="catalytic activity">
    <reaction evidence="6">
        <text>(6S)-NADPHX + ADP = AMP + phosphate + NADPH + H(+)</text>
        <dbReference type="Rhea" id="RHEA:32235"/>
        <dbReference type="ChEBI" id="CHEBI:15378"/>
        <dbReference type="ChEBI" id="CHEBI:43474"/>
        <dbReference type="ChEBI" id="CHEBI:57783"/>
        <dbReference type="ChEBI" id="CHEBI:64076"/>
        <dbReference type="ChEBI" id="CHEBI:456215"/>
        <dbReference type="ChEBI" id="CHEBI:456216"/>
        <dbReference type="EC" id="4.2.1.136"/>
    </reaction>
</comment>
<dbReference type="InterPro" id="IPR000631">
    <property type="entry name" value="CARKD"/>
</dbReference>
<evidence type="ECO:0000256" key="3">
    <source>
        <dbReference type="ARBA" id="ARBA00022857"/>
    </source>
</evidence>
<dbReference type="EC" id="4.2.1.136" evidence="6"/>
<dbReference type="Gene3D" id="3.40.1190.20">
    <property type="match status" value="1"/>
</dbReference>
<keyword evidence="3 6" id="KW-0521">NADP</keyword>
<comment type="catalytic activity">
    <reaction evidence="6">
        <text>(6S)-NADHX + ADP = AMP + phosphate + NADH + H(+)</text>
        <dbReference type="Rhea" id="RHEA:32223"/>
        <dbReference type="ChEBI" id="CHEBI:15378"/>
        <dbReference type="ChEBI" id="CHEBI:43474"/>
        <dbReference type="ChEBI" id="CHEBI:57945"/>
        <dbReference type="ChEBI" id="CHEBI:64074"/>
        <dbReference type="ChEBI" id="CHEBI:456215"/>
        <dbReference type="ChEBI" id="CHEBI:456216"/>
        <dbReference type="EC" id="4.2.1.136"/>
    </reaction>
</comment>
<protein>
    <recommendedName>
        <fullName evidence="6">ADP-dependent (S)-NAD(P)H-hydrate dehydratase</fullName>
        <ecNumber evidence="6">4.2.1.136</ecNumber>
    </recommendedName>
    <alternativeName>
        <fullName evidence="6">ADP-dependent NAD(P)HX dehydratase</fullName>
    </alternativeName>
</protein>
<dbReference type="PANTHER" id="PTHR12592:SF0">
    <property type="entry name" value="ATP-DEPENDENT (S)-NAD(P)H-HYDRATE DEHYDRATASE"/>
    <property type="match status" value="1"/>
</dbReference>
<comment type="similarity">
    <text evidence="6">Belongs to the NnrD/CARKD family.</text>
</comment>
<dbReference type="PANTHER" id="PTHR12592">
    <property type="entry name" value="ATP-DEPENDENT (S)-NAD(P)H-HYDRATE DEHYDRATASE FAMILY MEMBER"/>
    <property type="match status" value="1"/>
</dbReference>
<evidence type="ECO:0000256" key="2">
    <source>
        <dbReference type="ARBA" id="ARBA00022840"/>
    </source>
</evidence>
<organism evidence="9 10">
    <name type="scientific">Curtobacterium pusillum</name>
    <dbReference type="NCBI Taxonomy" id="69373"/>
    <lineage>
        <taxon>Bacteria</taxon>
        <taxon>Bacillati</taxon>
        <taxon>Actinomycetota</taxon>
        <taxon>Actinomycetes</taxon>
        <taxon>Micrococcales</taxon>
        <taxon>Microbacteriaceae</taxon>
        <taxon>Curtobacterium</taxon>
    </lineage>
</organism>
<dbReference type="InterPro" id="IPR029056">
    <property type="entry name" value="Ribokinase-like"/>
</dbReference>
<sequence length="302" mass="30274">MPRSPSTAAGRTTSVPAEPIPVTPNLLREWALPEVGGSKYGRGQVLVIGGAARTPGATMLSALAALRVGAGRLTLAVARSVAHEVAVAVPESGVEPLDEDADGHVALGAIEGIVDDLARADAVLLGPGLDEPDGTRDLVARIAGAVGPDTLVVLDAFALGVVADVRAELRPLRGRLVMTPNSGEAERLLGRPLDDDVADALAIAERFGAVVALGDTIATSDGRAWAKGTGTGGLGTSGSGDVLSGAIVGLLARGAEPAQAAAWASYVHAAAGDRLAVQVGPLGYLASELVTEIPRVLVELGA</sequence>
<feature type="binding site" evidence="6">
    <location>
        <position position="128"/>
    </location>
    <ligand>
        <name>(6S)-NADPHX</name>
        <dbReference type="ChEBI" id="CHEBI:64076"/>
    </ligand>
</feature>
<dbReference type="HAMAP" id="MF_01965">
    <property type="entry name" value="NADHX_dehydratase"/>
    <property type="match status" value="1"/>
</dbReference>
<dbReference type="SUPFAM" id="SSF53613">
    <property type="entry name" value="Ribokinase-like"/>
    <property type="match status" value="1"/>
</dbReference>
<feature type="region of interest" description="Disordered" evidence="7">
    <location>
        <begin position="1"/>
        <end position="20"/>
    </location>
</feature>
<evidence type="ECO:0000256" key="6">
    <source>
        <dbReference type="HAMAP-Rule" id="MF_01965"/>
    </source>
</evidence>
<comment type="function">
    <text evidence="6">Catalyzes the dehydration of the S-form of NAD(P)HX at the expense of ADP, which is converted to AMP. Together with NAD(P)HX epimerase, which catalyzes the epimerization of the S- and R-forms, the enzyme allows the repair of both epimers of NAD(P)HX, a damaged form of NAD(P)H that is a result of enzymatic or heat-dependent hydration.</text>
</comment>
<evidence type="ECO:0000256" key="4">
    <source>
        <dbReference type="ARBA" id="ARBA00023027"/>
    </source>
</evidence>
<feature type="domain" description="YjeF C-terminal" evidence="8">
    <location>
        <begin position="22"/>
        <end position="300"/>
    </location>
</feature>
<name>A0ABX2MBE0_9MICO</name>
<dbReference type="EMBL" id="JABMCE010000076">
    <property type="protein sequence ID" value="NUU14108.1"/>
    <property type="molecule type" value="Genomic_DNA"/>
</dbReference>
<keyword evidence="2 6" id="KW-0067">ATP-binding</keyword>
<feature type="binding site" evidence="6">
    <location>
        <position position="57"/>
    </location>
    <ligand>
        <name>(6S)-NADPHX</name>
        <dbReference type="ChEBI" id="CHEBI:64076"/>
    </ligand>
</feature>
<evidence type="ECO:0000313" key="10">
    <source>
        <dbReference type="Proteomes" id="UP000573001"/>
    </source>
</evidence>
<keyword evidence="10" id="KW-1185">Reference proteome</keyword>
<feature type="binding site" evidence="6">
    <location>
        <position position="241"/>
    </location>
    <ligand>
        <name>(6S)-NADPHX</name>
        <dbReference type="ChEBI" id="CHEBI:64076"/>
    </ligand>
</feature>
<dbReference type="Proteomes" id="UP000573001">
    <property type="component" value="Unassembled WGS sequence"/>
</dbReference>
<gene>
    <name evidence="6" type="primary">nnrD</name>
    <name evidence="9" type="ORF">HP507_09735</name>
</gene>